<dbReference type="SUPFAM" id="SSF52518">
    <property type="entry name" value="Thiamin diphosphate-binding fold (THDP-binding)"/>
    <property type="match status" value="2"/>
</dbReference>
<keyword evidence="3 4" id="KW-0786">Thiamine pyrophosphate</keyword>
<evidence type="ECO:0000313" key="8">
    <source>
        <dbReference type="EMBL" id="MCQ1538476.1"/>
    </source>
</evidence>
<keyword evidence="9" id="KW-1185">Reference proteome</keyword>
<dbReference type="GO" id="GO:0019752">
    <property type="term" value="P:carboxylic acid metabolic process"/>
    <property type="evidence" value="ECO:0007669"/>
    <property type="project" value="UniProtKB-ARBA"/>
</dbReference>
<dbReference type="GO" id="GO:0006520">
    <property type="term" value="P:amino acid metabolic process"/>
    <property type="evidence" value="ECO:0007669"/>
    <property type="project" value="UniProtKB-ARBA"/>
</dbReference>
<dbReference type="Pfam" id="PF00205">
    <property type="entry name" value="TPP_enzyme_M"/>
    <property type="match status" value="1"/>
</dbReference>
<gene>
    <name evidence="8" type="ORF">FTO68_05680</name>
</gene>
<dbReference type="RefSeq" id="WP_255332421.1">
    <property type="nucleotide sequence ID" value="NZ_VOTZ01000010.1"/>
</dbReference>
<dbReference type="PANTHER" id="PTHR18968">
    <property type="entry name" value="THIAMINE PYROPHOSPHATE ENZYMES"/>
    <property type="match status" value="1"/>
</dbReference>
<dbReference type="InterPro" id="IPR029035">
    <property type="entry name" value="DHS-like_NAD/FAD-binding_dom"/>
</dbReference>
<protein>
    <submittedName>
        <fullName evidence="8">Thiamine pyrophosphate-binding protein</fullName>
    </submittedName>
</protein>
<dbReference type="Pfam" id="PF02776">
    <property type="entry name" value="TPP_enzyme_N"/>
    <property type="match status" value="1"/>
</dbReference>
<feature type="domain" description="Thiamine pyrophosphate enzyme N-terminal TPP-binding" evidence="7">
    <location>
        <begin position="4"/>
        <end position="114"/>
    </location>
</feature>
<comment type="caution">
    <text evidence="8">The sequence shown here is derived from an EMBL/GenBank/DDBJ whole genome shotgun (WGS) entry which is preliminary data.</text>
</comment>
<evidence type="ECO:0000259" key="6">
    <source>
        <dbReference type="Pfam" id="PF02775"/>
    </source>
</evidence>
<evidence type="ECO:0000256" key="3">
    <source>
        <dbReference type="ARBA" id="ARBA00023052"/>
    </source>
</evidence>
<proteinExistence type="inferred from homology"/>
<dbReference type="AlphaFoldDB" id="A0ABD4TIC4"/>
<dbReference type="Proteomes" id="UP001524383">
    <property type="component" value="Unassembled WGS sequence"/>
</dbReference>
<dbReference type="Pfam" id="PF02775">
    <property type="entry name" value="TPP_enzyme_C"/>
    <property type="match status" value="1"/>
</dbReference>
<dbReference type="CDD" id="cd07035">
    <property type="entry name" value="TPP_PYR_POX_like"/>
    <property type="match status" value="1"/>
</dbReference>
<comment type="cofactor">
    <cofactor evidence="1">
        <name>thiamine diphosphate</name>
        <dbReference type="ChEBI" id="CHEBI:58937"/>
    </cofactor>
</comment>
<evidence type="ECO:0000256" key="1">
    <source>
        <dbReference type="ARBA" id="ARBA00001964"/>
    </source>
</evidence>
<evidence type="ECO:0000259" key="7">
    <source>
        <dbReference type="Pfam" id="PF02776"/>
    </source>
</evidence>
<dbReference type="InterPro" id="IPR045229">
    <property type="entry name" value="TPP_enz"/>
</dbReference>
<dbReference type="InterPro" id="IPR029061">
    <property type="entry name" value="THDP-binding"/>
</dbReference>
<organism evidence="8 9">
    <name type="scientific">Methanocalculus taiwanensis</name>
    <dbReference type="NCBI Taxonomy" id="106207"/>
    <lineage>
        <taxon>Archaea</taxon>
        <taxon>Methanobacteriati</taxon>
        <taxon>Methanobacteriota</taxon>
        <taxon>Stenosarchaea group</taxon>
        <taxon>Methanomicrobia</taxon>
        <taxon>Methanomicrobiales</taxon>
        <taxon>Methanocalculaceae</taxon>
        <taxon>Methanocalculus</taxon>
    </lineage>
</organism>
<evidence type="ECO:0000313" key="9">
    <source>
        <dbReference type="Proteomes" id="UP001524383"/>
    </source>
</evidence>
<name>A0ABD4TIC4_9EURY</name>
<sequence length="574" mass="61923">MKCTVAELIFDYLEQQGIDHIFGVPGLVLEPFLAACRKKGTITPILAKHEEGAAFMADGYARVKGLPGVCFATSGPGVTNLISGVAGASLDGIPLLVFSGQIPTFTNRKGTLQDSTGVGIDSVKIFETICKSSMVLSSPHAAEYDLRSSYIHAMTGRKGPVHLSLPKDILMETIEISIIEEPFTPPVAEYFDRKRVIEATRELCIAEKPAMLVGSGAVASGASQEIVELAEMFRIPVATTPKAKGAFPEDHPLALGVLGLGGSPLAECYIKSSEIDVLLVVGSSLNQISTFSWDPAILPSKTLININIDPTIININYTADIPLIGDAQTVISEISFRALRYLDEQEEMIEKRYADFQREKQHQNMVVDPEKMMSDQVPIKPQRLIFDLQNGLPKDAILFSDVGSHLLWALHYLKMTRPGQFIAPFGLLTMGFGTAAPIGGKLAAPDRPVVAIVGDGCFGMNGMEIATAVNYNLPIVWIVMNNSMLGLIHAFQSLSLGEDTILTRFRRIDFAKLAGSLGAVGITITEPGELARLLPEAIASGKPTVFDCLIDPDEKPPITSFATGARDYAARTLH</sequence>
<dbReference type="InterPro" id="IPR012000">
    <property type="entry name" value="Thiamin_PyroP_enz_cen_dom"/>
</dbReference>
<dbReference type="SUPFAM" id="SSF52467">
    <property type="entry name" value="DHS-like NAD/FAD-binding domain"/>
    <property type="match status" value="1"/>
</dbReference>
<feature type="domain" description="Thiamine pyrophosphate enzyme TPP-binding" evidence="6">
    <location>
        <begin position="401"/>
        <end position="548"/>
    </location>
</feature>
<dbReference type="InterPro" id="IPR000399">
    <property type="entry name" value="TPP-bd_CS"/>
</dbReference>
<dbReference type="Gene3D" id="3.40.50.1220">
    <property type="entry name" value="TPP-binding domain"/>
    <property type="match status" value="1"/>
</dbReference>
<dbReference type="PANTHER" id="PTHR18968:SF13">
    <property type="entry name" value="ACETOLACTATE SYNTHASE CATALYTIC SUBUNIT, MITOCHONDRIAL"/>
    <property type="match status" value="1"/>
</dbReference>
<dbReference type="FunFam" id="3.40.50.970:FF:000007">
    <property type="entry name" value="Acetolactate synthase"/>
    <property type="match status" value="1"/>
</dbReference>
<comment type="similarity">
    <text evidence="2 4">Belongs to the TPP enzyme family.</text>
</comment>
<dbReference type="EMBL" id="VOTZ01000010">
    <property type="protein sequence ID" value="MCQ1538476.1"/>
    <property type="molecule type" value="Genomic_DNA"/>
</dbReference>
<dbReference type="PROSITE" id="PS00187">
    <property type="entry name" value="TPP_ENZYMES"/>
    <property type="match status" value="1"/>
</dbReference>
<dbReference type="InterPro" id="IPR012001">
    <property type="entry name" value="Thiamin_PyroP_enz_TPP-bd_dom"/>
</dbReference>
<evidence type="ECO:0000256" key="2">
    <source>
        <dbReference type="ARBA" id="ARBA00007812"/>
    </source>
</evidence>
<reference evidence="8 9" key="1">
    <citation type="submission" date="2019-08" db="EMBL/GenBank/DDBJ databases">
        <authorList>
            <person name="Chen S.-C."/>
            <person name="Lai M.-C."/>
            <person name="You Y.-T."/>
        </authorList>
    </citation>
    <scope>NUCLEOTIDE SEQUENCE [LARGE SCALE GENOMIC DNA]</scope>
    <source>
        <strain evidence="8 9">P2F9704a</strain>
    </source>
</reference>
<dbReference type="InterPro" id="IPR011766">
    <property type="entry name" value="TPP_enzyme_TPP-bd"/>
</dbReference>
<evidence type="ECO:0000256" key="4">
    <source>
        <dbReference type="RuleBase" id="RU362132"/>
    </source>
</evidence>
<dbReference type="Gene3D" id="3.40.50.970">
    <property type="match status" value="2"/>
</dbReference>
<dbReference type="GO" id="GO:0044272">
    <property type="term" value="P:sulfur compound biosynthetic process"/>
    <property type="evidence" value="ECO:0007669"/>
    <property type="project" value="UniProtKB-ARBA"/>
</dbReference>
<evidence type="ECO:0000259" key="5">
    <source>
        <dbReference type="Pfam" id="PF00205"/>
    </source>
</evidence>
<feature type="domain" description="Thiamine pyrophosphate enzyme central" evidence="5">
    <location>
        <begin position="200"/>
        <end position="333"/>
    </location>
</feature>
<accession>A0ABD4TIC4</accession>